<evidence type="ECO:0000313" key="5">
    <source>
        <dbReference type="Proteomes" id="UP000053477"/>
    </source>
</evidence>
<dbReference type="InParanoid" id="A0A0H2RFR8"/>
<keyword evidence="2" id="KW-0653">Protein transport</keyword>
<dbReference type="PROSITE" id="PS50177">
    <property type="entry name" value="NTF2_DOMAIN"/>
    <property type="match status" value="1"/>
</dbReference>
<dbReference type="InterPro" id="IPR045875">
    <property type="entry name" value="NTF2"/>
</dbReference>
<dbReference type="CDD" id="cd00780">
    <property type="entry name" value="NTF2"/>
    <property type="match status" value="1"/>
</dbReference>
<dbReference type="GO" id="GO:0051028">
    <property type="term" value="P:mRNA transport"/>
    <property type="evidence" value="ECO:0007669"/>
    <property type="project" value="UniProtKB-UniRule"/>
</dbReference>
<dbReference type="GO" id="GO:0005737">
    <property type="term" value="C:cytoplasm"/>
    <property type="evidence" value="ECO:0007669"/>
    <property type="project" value="UniProtKB-SubCell"/>
</dbReference>
<dbReference type="OrthoDB" id="6507044at2759"/>
<evidence type="ECO:0000256" key="2">
    <source>
        <dbReference type="RuleBase" id="RU369002"/>
    </source>
</evidence>
<dbReference type="Gene3D" id="3.10.450.50">
    <property type="match status" value="1"/>
</dbReference>
<sequence>MATSQFRAAAEAELNKRTEIAKQFVQFYYSLFDNPDRSQVAQLGNLYNDQSMLTFEDGKFFGKQEIMEKITGLPFQKVAHSINDFTVQCLFTGILVSVGGELKVDDEANALQFSQIFVLVPENESYIISNDLFRFRYS</sequence>
<evidence type="ECO:0000256" key="1">
    <source>
        <dbReference type="ARBA" id="ARBA00022490"/>
    </source>
</evidence>
<evidence type="ECO:0000313" key="4">
    <source>
        <dbReference type="EMBL" id="KLO10659.1"/>
    </source>
</evidence>
<gene>
    <name evidence="4" type="ORF">SCHPADRAFT_906694</name>
</gene>
<comment type="function">
    <text evidence="2">Has a role in nuclear-cytoplasmic transport of proteins and mRNAs.</text>
</comment>
<dbReference type="GO" id="GO:0006606">
    <property type="term" value="P:protein import into nucleus"/>
    <property type="evidence" value="ECO:0007669"/>
    <property type="project" value="UniProtKB-ARBA"/>
</dbReference>
<dbReference type="InterPro" id="IPR018222">
    <property type="entry name" value="Nuclear_transport_factor_2_euk"/>
</dbReference>
<proteinExistence type="predicted"/>
<dbReference type="InterPro" id="IPR002075">
    <property type="entry name" value="NTF2_dom"/>
</dbReference>
<feature type="domain" description="NTF2" evidence="3">
    <location>
        <begin position="20"/>
        <end position="135"/>
    </location>
</feature>
<evidence type="ECO:0000259" key="3">
    <source>
        <dbReference type="PROSITE" id="PS50177"/>
    </source>
</evidence>
<dbReference type="STRING" id="27342.A0A0H2RFR8"/>
<keyword evidence="1 2" id="KW-0963">Cytoplasm</keyword>
<comment type="subcellular location">
    <subcellularLocation>
        <location evidence="2">Cytoplasm</location>
    </subcellularLocation>
    <subcellularLocation>
        <location evidence="2">Nucleus</location>
    </subcellularLocation>
</comment>
<keyword evidence="2" id="KW-0539">Nucleus</keyword>
<dbReference type="AlphaFoldDB" id="A0A0H2RFR8"/>
<keyword evidence="5" id="KW-1185">Reference proteome</keyword>
<dbReference type="PANTHER" id="PTHR12612">
    <property type="entry name" value="NUCLEAR TRANSPORT FACTOR 2"/>
    <property type="match status" value="1"/>
</dbReference>
<dbReference type="FunFam" id="3.10.450.50:FF:000005">
    <property type="entry name" value="Nuclear transport factor 2"/>
    <property type="match status" value="1"/>
</dbReference>
<dbReference type="InterPro" id="IPR032710">
    <property type="entry name" value="NTF2-like_dom_sf"/>
</dbReference>
<dbReference type="SUPFAM" id="SSF54427">
    <property type="entry name" value="NTF2-like"/>
    <property type="match status" value="1"/>
</dbReference>
<protein>
    <recommendedName>
        <fullName evidence="2">NTF2-related export protein</fullName>
    </recommendedName>
</protein>
<dbReference type="GO" id="GO:0005635">
    <property type="term" value="C:nuclear envelope"/>
    <property type="evidence" value="ECO:0007669"/>
    <property type="project" value="UniProtKB-ARBA"/>
</dbReference>
<name>A0A0H2RFR8_9AGAM</name>
<accession>A0A0H2RFR8</accession>
<dbReference type="EMBL" id="KQ086020">
    <property type="protein sequence ID" value="KLO10659.1"/>
    <property type="molecule type" value="Genomic_DNA"/>
</dbReference>
<keyword evidence="2" id="KW-0813">Transport</keyword>
<dbReference type="Pfam" id="PF02136">
    <property type="entry name" value="NTF2"/>
    <property type="match status" value="1"/>
</dbReference>
<dbReference type="Proteomes" id="UP000053477">
    <property type="component" value="Unassembled WGS sequence"/>
</dbReference>
<organism evidence="4 5">
    <name type="scientific">Schizopora paradoxa</name>
    <dbReference type="NCBI Taxonomy" id="27342"/>
    <lineage>
        <taxon>Eukaryota</taxon>
        <taxon>Fungi</taxon>
        <taxon>Dikarya</taxon>
        <taxon>Basidiomycota</taxon>
        <taxon>Agaricomycotina</taxon>
        <taxon>Agaricomycetes</taxon>
        <taxon>Hymenochaetales</taxon>
        <taxon>Schizoporaceae</taxon>
        <taxon>Schizopora</taxon>
    </lineage>
</organism>
<reference evidence="4 5" key="1">
    <citation type="submission" date="2015-04" db="EMBL/GenBank/DDBJ databases">
        <title>Complete genome sequence of Schizopora paradoxa KUC8140, a cosmopolitan wood degrader in East Asia.</title>
        <authorList>
            <consortium name="DOE Joint Genome Institute"/>
            <person name="Min B."/>
            <person name="Park H."/>
            <person name="Jang Y."/>
            <person name="Kim J.-J."/>
            <person name="Kim K.H."/>
            <person name="Pangilinan J."/>
            <person name="Lipzen A."/>
            <person name="Riley R."/>
            <person name="Grigoriev I.V."/>
            <person name="Spatafora J.W."/>
            <person name="Choi I.-G."/>
        </authorList>
    </citation>
    <scope>NUCLEOTIDE SEQUENCE [LARGE SCALE GENOMIC DNA]</scope>
    <source>
        <strain evidence="4 5">KUC8140</strain>
    </source>
</reference>
<dbReference type="FunCoup" id="A0A0H2RFR8">
    <property type="interactions" value="704"/>
</dbReference>